<dbReference type="InterPro" id="IPR001080">
    <property type="entry name" value="3Fe4S_ferredoxin"/>
</dbReference>
<dbReference type="Gene3D" id="3.30.70.20">
    <property type="match status" value="1"/>
</dbReference>
<gene>
    <name evidence="10" type="ORF">ACFSJS_22035</name>
</gene>
<accession>A0ABW4PSD2</accession>
<name>A0ABW4PSD2_9ACTN</name>
<proteinExistence type="predicted"/>
<keyword evidence="2 8" id="KW-0813">Transport</keyword>
<keyword evidence="7" id="KW-0003">3Fe-4S</keyword>
<evidence type="ECO:0000256" key="5">
    <source>
        <dbReference type="ARBA" id="ARBA00023004"/>
    </source>
</evidence>
<feature type="domain" description="4Fe-4S ferredoxin-type" evidence="9">
    <location>
        <begin position="6"/>
        <end position="34"/>
    </location>
</feature>
<keyword evidence="6 8" id="KW-0411">Iron-sulfur</keyword>
<evidence type="ECO:0000256" key="2">
    <source>
        <dbReference type="ARBA" id="ARBA00022448"/>
    </source>
</evidence>
<dbReference type="PANTHER" id="PTHR36923">
    <property type="entry name" value="FERREDOXIN"/>
    <property type="match status" value="1"/>
</dbReference>
<keyword evidence="5 8" id="KW-0408">Iron</keyword>
<dbReference type="PANTHER" id="PTHR36923:SF3">
    <property type="entry name" value="FERREDOXIN"/>
    <property type="match status" value="1"/>
</dbReference>
<dbReference type="PRINTS" id="PR00352">
    <property type="entry name" value="3FE4SFRDOXIN"/>
</dbReference>
<dbReference type="Proteomes" id="UP001597365">
    <property type="component" value="Unassembled WGS sequence"/>
</dbReference>
<comment type="cofactor">
    <cofactor evidence="1">
        <name>[3Fe-4S] cluster</name>
        <dbReference type="ChEBI" id="CHEBI:21137"/>
    </cofactor>
</comment>
<organism evidence="10 11">
    <name type="scientific">Streptomyces desertarenae</name>
    <dbReference type="NCBI Taxonomy" id="2666184"/>
    <lineage>
        <taxon>Bacteria</taxon>
        <taxon>Bacillati</taxon>
        <taxon>Actinomycetota</taxon>
        <taxon>Actinomycetes</taxon>
        <taxon>Kitasatosporales</taxon>
        <taxon>Streptomycetaceae</taxon>
        <taxon>Streptomyces</taxon>
    </lineage>
</organism>
<evidence type="ECO:0000256" key="3">
    <source>
        <dbReference type="ARBA" id="ARBA00022723"/>
    </source>
</evidence>
<evidence type="ECO:0000259" key="9">
    <source>
        <dbReference type="PROSITE" id="PS51379"/>
    </source>
</evidence>
<dbReference type="RefSeq" id="WP_380903094.1">
    <property type="nucleotide sequence ID" value="NZ_JBHUFU010000014.1"/>
</dbReference>
<dbReference type="Pfam" id="PF13370">
    <property type="entry name" value="Fer4_13"/>
    <property type="match status" value="1"/>
</dbReference>
<dbReference type="InterPro" id="IPR051269">
    <property type="entry name" value="Fe-S_cluster_ET"/>
</dbReference>
<keyword evidence="3 8" id="KW-0479">Metal-binding</keyword>
<evidence type="ECO:0000256" key="6">
    <source>
        <dbReference type="ARBA" id="ARBA00023014"/>
    </source>
</evidence>
<sequence length="74" mass="7734">MTAVGWRIEVDREACIGSGMCAALAPDLFVLEGTRAEAVLPETDPEERVLDAADSCPVLAIRVSGPEGVVGPRP</sequence>
<protein>
    <recommendedName>
        <fullName evidence="8">Ferredoxin</fullName>
    </recommendedName>
</protein>
<evidence type="ECO:0000313" key="10">
    <source>
        <dbReference type="EMBL" id="MFD1832306.1"/>
    </source>
</evidence>
<evidence type="ECO:0000256" key="4">
    <source>
        <dbReference type="ARBA" id="ARBA00022982"/>
    </source>
</evidence>
<comment type="function">
    <text evidence="8">Ferredoxins are iron-sulfur proteins that transfer electrons in a wide variety of metabolic reactions.</text>
</comment>
<dbReference type="PROSITE" id="PS51379">
    <property type="entry name" value="4FE4S_FER_2"/>
    <property type="match status" value="1"/>
</dbReference>
<dbReference type="EMBL" id="JBHUFU010000014">
    <property type="protein sequence ID" value="MFD1832306.1"/>
    <property type="molecule type" value="Genomic_DNA"/>
</dbReference>
<evidence type="ECO:0000256" key="7">
    <source>
        <dbReference type="ARBA" id="ARBA00023291"/>
    </source>
</evidence>
<comment type="caution">
    <text evidence="10">The sequence shown here is derived from an EMBL/GenBank/DDBJ whole genome shotgun (WGS) entry which is preliminary data.</text>
</comment>
<evidence type="ECO:0000256" key="8">
    <source>
        <dbReference type="RuleBase" id="RU368020"/>
    </source>
</evidence>
<keyword evidence="11" id="KW-1185">Reference proteome</keyword>
<evidence type="ECO:0000256" key="1">
    <source>
        <dbReference type="ARBA" id="ARBA00001927"/>
    </source>
</evidence>
<dbReference type="InterPro" id="IPR017896">
    <property type="entry name" value="4Fe4S_Fe-S-bd"/>
</dbReference>
<evidence type="ECO:0000313" key="11">
    <source>
        <dbReference type="Proteomes" id="UP001597365"/>
    </source>
</evidence>
<dbReference type="SUPFAM" id="SSF54862">
    <property type="entry name" value="4Fe-4S ferredoxins"/>
    <property type="match status" value="1"/>
</dbReference>
<keyword evidence="4 8" id="KW-0249">Electron transport</keyword>
<reference evidence="11" key="1">
    <citation type="journal article" date="2019" name="Int. J. Syst. Evol. Microbiol.">
        <title>The Global Catalogue of Microorganisms (GCM) 10K type strain sequencing project: providing services to taxonomists for standard genome sequencing and annotation.</title>
        <authorList>
            <consortium name="The Broad Institute Genomics Platform"/>
            <consortium name="The Broad Institute Genome Sequencing Center for Infectious Disease"/>
            <person name="Wu L."/>
            <person name="Ma J."/>
        </authorList>
    </citation>
    <scope>NUCLEOTIDE SEQUENCE [LARGE SCALE GENOMIC DNA]</scope>
    <source>
        <strain evidence="11">CGMCC 4.7455</strain>
    </source>
</reference>